<evidence type="ECO:0000259" key="26">
    <source>
        <dbReference type="PROSITE" id="PS50850"/>
    </source>
</evidence>
<comment type="catalytic activity">
    <reaction evidence="19">
        <text>L-alanyl-L-lysine(out) = L-alanyl-L-lysine(in)</text>
        <dbReference type="Rhea" id="RHEA:79415"/>
        <dbReference type="ChEBI" id="CHEBI:192470"/>
    </reaction>
</comment>
<comment type="catalytic activity">
    <reaction evidence="20">
        <text>L-lysyl-glycine(out) = L-lysyl-glycine(in)</text>
        <dbReference type="Rhea" id="RHEA:79407"/>
        <dbReference type="ChEBI" id="CHEBI:191202"/>
    </reaction>
</comment>
<comment type="catalytic activity">
    <reaction evidence="18">
        <text>L-histidyl-L-alpha-amino acid(out) = L-histidyl-L-alpha-amino acid(in)</text>
        <dbReference type="Rhea" id="RHEA:79379"/>
        <dbReference type="ChEBI" id="CHEBI:229964"/>
    </reaction>
</comment>
<evidence type="ECO:0000256" key="19">
    <source>
        <dbReference type="ARBA" id="ARBA00044919"/>
    </source>
</evidence>
<comment type="subcellular location">
    <subcellularLocation>
        <location evidence="1">Lysosome membrane</location>
        <topology evidence="1">Multi-pass membrane protein</topology>
    </subcellularLocation>
</comment>
<dbReference type="GO" id="GO:0022857">
    <property type="term" value="F:transmembrane transporter activity"/>
    <property type="evidence" value="ECO:0007669"/>
    <property type="project" value="InterPro"/>
</dbReference>
<keyword evidence="5 25" id="KW-1133">Transmembrane helix</keyword>
<evidence type="ECO:0000256" key="20">
    <source>
        <dbReference type="ARBA" id="ARBA00044924"/>
    </source>
</evidence>
<comment type="caution">
    <text evidence="27">The sequence shown here is derived from an EMBL/GenBank/DDBJ whole genome shotgun (WGS) entry which is preliminary data.</text>
</comment>
<comment type="catalytic activity">
    <reaction evidence="8">
        <text>L-lysyl-L-alanine(out) = L-lysyl-L-alanine(in)</text>
        <dbReference type="Rhea" id="RHEA:79399"/>
        <dbReference type="ChEBI" id="CHEBI:229954"/>
    </reaction>
</comment>
<dbReference type="PANTHER" id="PTHR23512:SF3">
    <property type="entry name" value="MAJOR FACILITATOR SUPERFAMILY DOMAIN-CONTAINING PROTEIN 1"/>
    <property type="match status" value="1"/>
</dbReference>
<feature type="transmembrane region" description="Helical" evidence="25">
    <location>
        <begin position="172"/>
        <end position="191"/>
    </location>
</feature>
<evidence type="ECO:0000256" key="7">
    <source>
        <dbReference type="ARBA" id="ARBA00023228"/>
    </source>
</evidence>
<proteinExistence type="inferred from homology"/>
<evidence type="ECO:0000256" key="22">
    <source>
        <dbReference type="ARBA" id="ARBA00045018"/>
    </source>
</evidence>
<comment type="similarity">
    <text evidence="2">Belongs to the major facilitator superfamily.</text>
</comment>
<evidence type="ECO:0000256" key="16">
    <source>
        <dbReference type="ARBA" id="ARBA00044900"/>
    </source>
</evidence>
<feature type="transmembrane region" description="Helical" evidence="25">
    <location>
        <begin position="83"/>
        <end position="106"/>
    </location>
</feature>
<evidence type="ECO:0000256" key="23">
    <source>
        <dbReference type="ARBA" id="ARBA00045709"/>
    </source>
</evidence>
<comment type="catalytic activity">
    <reaction evidence="17">
        <text>L-arginyl-glycine(out) = L-arginyl-glycine(in)</text>
        <dbReference type="Rhea" id="RHEA:79391"/>
        <dbReference type="ChEBI" id="CHEBI:229955"/>
    </reaction>
</comment>
<reference evidence="27" key="1">
    <citation type="submission" date="2020-10" db="EMBL/GenBank/DDBJ databases">
        <title>Connecting structure to function with the recovery of over 1000 high-quality activated sludge metagenome-assembled genomes encoding full-length rRNA genes using long-read sequencing.</title>
        <authorList>
            <person name="Singleton C.M."/>
            <person name="Petriglieri F."/>
            <person name="Kristensen J.M."/>
            <person name="Kirkegaard R.H."/>
            <person name="Michaelsen T.Y."/>
            <person name="Andersen M.H."/>
            <person name="Karst S.M."/>
            <person name="Dueholm M.S."/>
            <person name="Nielsen P.H."/>
            <person name="Albertsen M."/>
        </authorList>
    </citation>
    <scope>NUCLEOTIDE SEQUENCE</scope>
    <source>
        <strain evidence="27">Hirt_18-Q3-R61-65_BATAC.395</strain>
    </source>
</reference>
<evidence type="ECO:0000313" key="27">
    <source>
        <dbReference type="EMBL" id="MBK8525276.1"/>
    </source>
</evidence>
<evidence type="ECO:0000256" key="2">
    <source>
        <dbReference type="ARBA" id="ARBA00008335"/>
    </source>
</evidence>
<name>A0A9D7K6P6_9PROT</name>
<feature type="transmembrane region" description="Helical" evidence="25">
    <location>
        <begin position="298"/>
        <end position="316"/>
    </location>
</feature>
<feature type="transmembrane region" description="Helical" evidence="25">
    <location>
        <begin position="42"/>
        <end position="62"/>
    </location>
</feature>
<comment type="catalytic activity">
    <reaction evidence="12">
        <text>L-lysyl-L-alpha-amino acid(out) = L-lysyl-L-alpha-amino acid(in)</text>
        <dbReference type="Rhea" id="RHEA:79387"/>
        <dbReference type="ChEBI" id="CHEBI:229965"/>
    </reaction>
</comment>
<dbReference type="Proteomes" id="UP000886689">
    <property type="component" value="Unassembled WGS sequence"/>
</dbReference>
<dbReference type="SUPFAM" id="SSF103473">
    <property type="entry name" value="MFS general substrate transporter"/>
    <property type="match status" value="1"/>
</dbReference>
<feature type="transmembrane region" description="Helical" evidence="25">
    <location>
        <begin position="356"/>
        <end position="379"/>
    </location>
</feature>
<feature type="transmembrane region" description="Helical" evidence="25">
    <location>
        <begin position="266"/>
        <end position="286"/>
    </location>
</feature>
<feature type="transmembrane region" description="Helical" evidence="25">
    <location>
        <begin position="322"/>
        <end position="344"/>
    </location>
</feature>
<keyword evidence="4 25" id="KW-0812">Transmembrane</keyword>
<keyword evidence="7" id="KW-0458">Lysosome</keyword>
<dbReference type="Pfam" id="PF07690">
    <property type="entry name" value="MFS_1"/>
    <property type="match status" value="1"/>
</dbReference>
<evidence type="ECO:0000256" key="12">
    <source>
        <dbReference type="ARBA" id="ARBA00044891"/>
    </source>
</evidence>
<keyword evidence="3" id="KW-0813">Transport</keyword>
<evidence type="ECO:0000256" key="14">
    <source>
        <dbReference type="ARBA" id="ARBA00044898"/>
    </source>
</evidence>
<feature type="transmembrane region" description="Helical" evidence="25">
    <location>
        <begin position="12"/>
        <end position="30"/>
    </location>
</feature>
<evidence type="ECO:0000256" key="13">
    <source>
        <dbReference type="ARBA" id="ARBA00044893"/>
    </source>
</evidence>
<comment type="catalytic activity">
    <reaction evidence="16">
        <text>L-lysyl-L-lysine(out) = L-lysyl-L-lysine(in)</text>
        <dbReference type="Rhea" id="RHEA:79403"/>
        <dbReference type="ChEBI" id="CHEBI:229956"/>
    </reaction>
</comment>
<evidence type="ECO:0000256" key="21">
    <source>
        <dbReference type="ARBA" id="ARBA00044985"/>
    </source>
</evidence>
<dbReference type="GO" id="GO:0005765">
    <property type="term" value="C:lysosomal membrane"/>
    <property type="evidence" value="ECO:0007669"/>
    <property type="project" value="UniProtKB-SubCell"/>
</dbReference>
<dbReference type="PANTHER" id="PTHR23512">
    <property type="entry name" value="MAJOR FACILITATOR SUPERFAMILY DOMAIN-CONTAINING PROTEIN 1"/>
    <property type="match status" value="1"/>
</dbReference>
<dbReference type="Gene3D" id="1.20.1250.20">
    <property type="entry name" value="MFS general substrate transporter like domains"/>
    <property type="match status" value="2"/>
</dbReference>
<evidence type="ECO:0000256" key="18">
    <source>
        <dbReference type="ARBA" id="ARBA00044912"/>
    </source>
</evidence>
<evidence type="ECO:0000256" key="5">
    <source>
        <dbReference type="ARBA" id="ARBA00022989"/>
    </source>
</evidence>
<comment type="catalytic activity">
    <reaction evidence="10">
        <text>L-alpha-aminoacyl-L-arginine(out) = L-alpha-aminoacyl-L-arginine(in)</text>
        <dbReference type="Rhea" id="RHEA:79367"/>
        <dbReference type="ChEBI" id="CHEBI:229968"/>
    </reaction>
</comment>
<comment type="subunit">
    <text evidence="24">Homodimer. Interacts with lysosomal protein GLMP (via lumenal domain); the interaction starts while both proteins are still in the endoplasmic reticulum and is required for stabilization of MFSD1 in lysosomes but has no direct effect on its targeting to lysosomes or transporter activity.</text>
</comment>
<evidence type="ECO:0000256" key="3">
    <source>
        <dbReference type="ARBA" id="ARBA00022448"/>
    </source>
</evidence>
<protein>
    <recommendedName>
        <fullName evidence="21">Lysosomal dipeptide transporter MFSD1</fullName>
    </recommendedName>
    <alternativeName>
        <fullName evidence="22">Major facilitator superfamily domain-containing protein 1</fullName>
    </alternativeName>
</protein>
<dbReference type="EMBL" id="JADJUC010000028">
    <property type="protein sequence ID" value="MBK8525276.1"/>
    <property type="molecule type" value="Genomic_DNA"/>
</dbReference>
<comment type="catalytic activity">
    <reaction evidence="13">
        <text>L-alpha-aminoacyl-L-lysine(out) = L-alpha-aminoacyl-L-lysine(in)</text>
        <dbReference type="Rhea" id="RHEA:79383"/>
        <dbReference type="ChEBI" id="CHEBI:229966"/>
    </reaction>
</comment>
<dbReference type="InterPro" id="IPR011701">
    <property type="entry name" value="MFS"/>
</dbReference>
<feature type="transmembrane region" description="Helical" evidence="25">
    <location>
        <begin position="399"/>
        <end position="420"/>
    </location>
</feature>
<feature type="transmembrane region" description="Helical" evidence="25">
    <location>
        <begin position="138"/>
        <end position="160"/>
    </location>
</feature>
<comment type="function">
    <text evidence="23">Lysosomal dipeptide uniporter that selectively exports lysine, arginine or histidine-containing dipeptides with a net positive charge from the lysosome lumen into the cytosol. Could play a role in a specific type of protein O-glycosylation indirectly regulating macrophages migration and tissue invasion. Also essential for liver homeostasis.</text>
</comment>
<evidence type="ECO:0000256" key="8">
    <source>
        <dbReference type="ARBA" id="ARBA00044876"/>
    </source>
</evidence>
<accession>A0A9D7K6P6</accession>
<evidence type="ECO:0000256" key="24">
    <source>
        <dbReference type="ARBA" id="ARBA00046376"/>
    </source>
</evidence>
<feature type="transmembrane region" description="Helical" evidence="25">
    <location>
        <begin position="112"/>
        <end position="129"/>
    </location>
</feature>
<dbReference type="InterPro" id="IPR052187">
    <property type="entry name" value="MFSD1"/>
</dbReference>
<dbReference type="InterPro" id="IPR036259">
    <property type="entry name" value="MFS_trans_sf"/>
</dbReference>
<dbReference type="InterPro" id="IPR020846">
    <property type="entry name" value="MFS_dom"/>
</dbReference>
<comment type="catalytic activity">
    <reaction evidence="11">
        <text>L-alpha-aminoacyl-L-histidine(out) = L-alpha-aminoacyl-L-histidine(in)</text>
        <dbReference type="Rhea" id="RHEA:79375"/>
        <dbReference type="ChEBI" id="CHEBI:229967"/>
    </reaction>
</comment>
<evidence type="ECO:0000256" key="15">
    <source>
        <dbReference type="ARBA" id="ARBA00044899"/>
    </source>
</evidence>
<organism evidence="27 28">
    <name type="scientific">Candidatus Proximibacter danicus</name>
    <dbReference type="NCBI Taxonomy" id="2954365"/>
    <lineage>
        <taxon>Bacteria</taxon>
        <taxon>Pseudomonadati</taxon>
        <taxon>Pseudomonadota</taxon>
        <taxon>Betaproteobacteria</taxon>
        <taxon>Candidatus Proximibacter</taxon>
    </lineage>
</organism>
<evidence type="ECO:0000313" key="28">
    <source>
        <dbReference type="Proteomes" id="UP000886689"/>
    </source>
</evidence>
<feature type="domain" description="Major facilitator superfamily (MFS) profile" evidence="26">
    <location>
        <begin position="16"/>
        <end position="425"/>
    </location>
</feature>
<evidence type="ECO:0000256" key="4">
    <source>
        <dbReference type="ARBA" id="ARBA00022692"/>
    </source>
</evidence>
<evidence type="ECO:0000256" key="25">
    <source>
        <dbReference type="SAM" id="Phobius"/>
    </source>
</evidence>
<evidence type="ECO:0000256" key="9">
    <source>
        <dbReference type="ARBA" id="ARBA00044878"/>
    </source>
</evidence>
<sequence length="429" mass="45600">MSAQGRAYPPAALAWSIWGLGALLYLIGFYQRVAPAVITDRLMADFSLGAAALGNLSAFYFYSYVAMQIPTGIIADRWGPRRLLTLGAGIAALGTALFAFAPTIFWANAGRLLIGASVAVAFVSMLKLATRWFRPEQFALASGIALFCGVCGGVVAGVPLRLLVESFGWRPVMMVTAMVTAALCIAIWLFVRDDPSERGYISHAPAPAAHAAHHASVWHGLVQVLSYRNTWILVLVPIGIAGSVLTFAGLWGVPYLKQVHGLDTKTAAAITSSLLIAWALGGPILGALSERMGKRKPLYVITTVVAMIGWGIIIFVPLPIWALTGVLIVSGFACGNLIIGFAFAKESVPARLMGTASGVCNMGPLMGGMFLQPGVGWLLDRNWLGSTVDGARVYDAAAYQAGFTLIFACIALSLVLILFVRETHCRQVA</sequence>
<evidence type="ECO:0000256" key="1">
    <source>
        <dbReference type="ARBA" id="ARBA00004155"/>
    </source>
</evidence>
<comment type="catalytic activity">
    <reaction evidence="15">
        <text>L-arginyl-L-alpha-amino acid(out) = L-arginyl-L-alpha-amino acid(in)</text>
        <dbReference type="Rhea" id="RHEA:79371"/>
        <dbReference type="ChEBI" id="CHEBI:84315"/>
    </reaction>
</comment>
<keyword evidence="6 25" id="KW-0472">Membrane</keyword>
<evidence type="ECO:0000256" key="6">
    <source>
        <dbReference type="ARBA" id="ARBA00023136"/>
    </source>
</evidence>
<comment type="catalytic activity">
    <reaction evidence="9">
        <text>L-histidyl-glycine(out) = L-histidyl-glycine(in)</text>
        <dbReference type="Rhea" id="RHEA:79395"/>
        <dbReference type="ChEBI" id="CHEBI:229957"/>
    </reaction>
</comment>
<dbReference type="PROSITE" id="PS50850">
    <property type="entry name" value="MFS"/>
    <property type="match status" value="1"/>
</dbReference>
<feature type="transmembrane region" description="Helical" evidence="25">
    <location>
        <begin position="231"/>
        <end position="254"/>
    </location>
</feature>
<comment type="catalytic activity">
    <reaction evidence="14">
        <text>L-aspartyl-L-lysine(out) = L-aspartyl-L-lysine(in)</text>
        <dbReference type="Rhea" id="RHEA:79411"/>
        <dbReference type="ChEBI" id="CHEBI:229953"/>
    </reaction>
</comment>
<evidence type="ECO:0000256" key="10">
    <source>
        <dbReference type="ARBA" id="ARBA00044881"/>
    </source>
</evidence>
<evidence type="ECO:0000256" key="17">
    <source>
        <dbReference type="ARBA" id="ARBA00044903"/>
    </source>
</evidence>
<evidence type="ECO:0000256" key="11">
    <source>
        <dbReference type="ARBA" id="ARBA00044884"/>
    </source>
</evidence>
<dbReference type="AlphaFoldDB" id="A0A9D7K6P6"/>
<gene>
    <name evidence="27" type="ORF">IPL58_15315</name>
</gene>